<dbReference type="Proteomes" id="UP001176429">
    <property type="component" value="Unassembled WGS sequence"/>
</dbReference>
<evidence type="ECO:0000313" key="1">
    <source>
        <dbReference type="EMBL" id="MDO7876852.1"/>
    </source>
</evidence>
<name>A0ABT9BIL7_9BACT</name>
<reference evidence="1" key="1">
    <citation type="submission" date="2023-07" db="EMBL/GenBank/DDBJ databases">
        <authorList>
            <person name="Kim M.K."/>
        </authorList>
    </citation>
    <scope>NUCLEOTIDE SEQUENCE</scope>
    <source>
        <strain evidence="1">ASUV-10-1</strain>
    </source>
</reference>
<sequence>MKNDEDDFLKMAEGEHTFLLGDGAPLGNAVPRLQKAITELGLRIGAARQQGQGQKPGTATITQTRDELKTATIRPASVLRRQIGLVCTDALVLQALKPTVKDMEKGPDKDYLDYLQVLVDTPPTLDAKALQEVGYDETVRDGLATQLETLQNTAGATRQQQSKQTTATAQFGPALTAVREWLDKELDPLVEGQELAFPKLVTRYLELRRIQHTAGARRPKVLRGTTHFGIPEVVIRRDKVTIAAGTLRNKSGKGTLLRYYLADTPDALPTDGRGRVVKYRESPYIADLSTLGPDPNAPFLLVLQERQGGPGEYRLEYTPSGDTI</sequence>
<organism evidence="1 2">
    <name type="scientific">Hymenobacter aranciens</name>
    <dbReference type="NCBI Taxonomy" id="3063996"/>
    <lineage>
        <taxon>Bacteria</taxon>
        <taxon>Pseudomonadati</taxon>
        <taxon>Bacteroidota</taxon>
        <taxon>Cytophagia</taxon>
        <taxon>Cytophagales</taxon>
        <taxon>Hymenobacteraceae</taxon>
        <taxon>Hymenobacter</taxon>
    </lineage>
</organism>
<protein>
    <submittedName>
        <fullName evidence="1">Uncharacterized protein</fullName>
    </submittedName>
</protein>
<proteinExistence type="predicted"/>
<evidence type="ECO:0000313" key="2">
    <source>
        <dbReference type="Proteomes" id="UP001176429"/>
    </source>
</evidence>
<comment type="caution">
    <text evidence="1">The sequence shown here is derived from an EMBL/GenBank/DDBJ whole genome shotgun (WGS) entry which is preliminary data.</text>
</comment>
<keyword evidence="2" id="KW-1185">Reference proteome</keyword>
<dbReference type="EMBL" id="JAUQSY010000014">
    <property type="protein sequence ID" value="MDO7876852.1"/>
    <property type="molecule type" value="Genomic_DNA"/>
</dbReference>
<gene>
    <name evidence="1" type="ORF">Q5H93_19055</name>
</gene>
<accession>A0ABT9BIL7</accession>
<dbReference type="RefSeq" id="WP_305008241.1">
    <property type="nucleotide sequence ID" value="NZ_JAUQSY010000014.1"/>
</dbReference>